<gene>
    <name evidence="1" type="ORF">10RS306A_gene4605</name>
</gene>
<keyword evidence="2" id="KW-1185">Reference proteome</keyword>
<accession>A0A977XRM0</accession>
<evidence type="ECO:0000313" key="2">
    <source>
        <dbReference type="Proteomes" id="UP001060584"/>
    </source>
</evidence>
<dbReference type="EMBL" id="OP313111">
    <property type="protein sequence ID" value="UXQ84885.1"/>
    <property type="molecule type" value="Genomic_DNA"/>
</dbReference>
<organism evidence="1 2">
    <name type="scientific">Ralstonia phage 10RS306A</name>
    <dbReference type="NCBI Taxonomy" id="2968818"/>
    <lineage>
        <taxon>Viruses</taxon>
        <taxon>Duplodnaviria</taxon>
        <taxon>Heunggongvirae</taxon>
        <taxon>Uroviricota</taxon>
        <taxon>Caudoviricetes</taxon>
        <taxon>Autographivirales</taxon>
        <taxon>Autotranscriptaviridae</taxon>
        <taxon>Serkorvirus</taxon>
        <taxon>Serkorvirus 10RS306A</taxon>
    </lineage>
</organism>
<name>A0A977XRM0_9CAUD</name>
<dbReference type="Proteomes" id="UP001060584">
    <property type="component" value="Segment"/>
</dbReference>
<evidence type="ECO:0000313" key="1">
    <source>
        <dbReference type="EMBL" id="UXQ84885.1"/>
    </source>
</evidence>
<reference evidence="1 2" key="1">
    <citation type="submission" date="2022-08" db="EMBL/GenBank/DDBJ databases">
        <authorList>
            <person name="Chen G.D."/>
        </authorList>
    </citation>
    <scope>NUCLEOTIDE SEQUENCE [LARGE SCALE GENOMIC DNA]</scope>
</reference>
<proteinExistence type="predicted"/>
<protein>
    <submittedName>
        <fullName evidence="1">Uncharacterized protein</fullName>
    </submittedName>
</protein>
<sequence>MQPLDVDRRGPLLQALDLGTEAVDLCLALIGEAEDVGLLRDTALEVLDCLCDEWHQLPPRVGEVVRVVIEQVEPAIINLVLLHGLRRLHDGLLARFRHARVTVVLGIEAVSRRVRDVLTEAERQFLEGNLLGHRDGDPPGELVGAAQPVEHEASTVHVRGAPGGDHAEVRGEPDDLVRERVGHKLEGFVGVEHPALVLHLGGHHSEEPTGVQHVHVCVPLQGVHHAFTDSADDGVHRIEFRAGSDDGCHMNLLCEKTPMSTPKGPTGVLVVAAQRETPEGSPQD</sequence>